<dbReference type="eggNOG" id="COG4774">
    <property type="taxonomic scope" value="Bacteria"/>
</dbReference>
<keyword evidence="6" id="KW-0408">Iron</keyword>
<evidence type="ECO:0000256" key="11">
    <source>
        <dbReference type="PROSITE-ProRule" id="PRU01360"/>
    </source>
</evidence>
<evidence type="ECO:0000256" key="6">
    <source>
        <dbReference type="ARBA" id="ARBA00023004"/>
    </source>
</evidence>
<protein>
    <submittedName>
        <fullName evidence="16">Outer membrane receptor protein, mostly Fe transport</fullName>
    </submittedName>
</protein>
<keyword evidence="17" id="KW-1185">Reference proteome</keyword>
<keyword evidence="8 12" id="KW-0798">TonB box</keyword>
<dbReference type="GO" id="GO:0006826">
    <property type="term" value="P:iron ion transport"/>
    <property type="evidence" value="ECO:0007669"/>
    <property type="project" value="UniProtKB-KW"/>
</dbReference>
<comment type="caution">
    <text evidence="16">The sequence shown here is derived from an EMBL/GenBank/DDBJ whole genome shotgun (WGS) entry which is preliminary data.</text>
</comment>
<evidence type="ECO:0000259" key="15">
    <source>
        <dbReference type="Pfam" id="PF07715"/>
    </source>
</evidence>
<comment type="similarity">
    <text evidence="11 12">Belongs to the TonB-dependent receptor family.</text>
</comment>
<evidence type="ECO:0000256" key="7">
    <source>
        <dbReference type="ARBA" id="ARBA00023065"/>
    </source>
</evidence>
<dbReference type="InterPro" id="IPR039426">
    <property type="entry name" value="TonB-dep_rcpt-like"/>
</dbReference>
<dbReference type="PANTHER" id="PTHR32552:SF81">
    <property type="entry name" value="TONB-DEPENDENT OUTER MEMBRANE RECEPTOR"/>
    <property type="match status" value="1"/>
</dbReference>
<dbReference type="InterPro" id="IPR012910">
    <property type="entry name" value="Plug_dom"/>
</dbReference>
<organism evidence="16 17">
    <name type="scientific">Congregibacter litoralis KT71</name>
    <dbReference type="NCBI Taxonomy" id="314285"/>
    <lineage>
        <taxon>Bacteria</taxon>
        <taxon>Pseudomonadati</taxon>
        <taxon>Pseudomonadota</taxon>
        <taxon>Gammaproteobacteria</taxon>
        <taxon>Cellvibrionales</taxon>
        <taxon>Halieaceae</taxon>
        <taxon>Congregibacter</taxon>
    </lineage>
</organism>
<keyword evidence="13" id="KW-0732">Signal</keyword>
<reference evidence="16 17" key="2">
    <citation type="journal article" date="2009" name="PLoS ONE">
        <title>The photosynthetic apparatus and its regulation in the aerobic gammaproteobacterium Congregibacter litoralis gen. nov., sp. nov.</title>
        <authorList>
            <person name="Spring S."/>
            <person name="Lunsdorf H."/>
            <person name="Fuchs B.M."/>
            <person name="Tindall B.J."/>
        </authorList>
    </citation>
    <scope>NUCLEOTIDE SEQUENCE [LARGE SCALE GENOMIC DNA]</scope>
    <source>
        <strain evidence="16">KT71</strain>
    </source>
</reference>
<proteinExistence type="inferred from homology"/>
<keyword evidence="9 11" id="KW-0472">Membrane</keyword>
<dbReference type="Pfam" id="PF00593">
    <property type="entry name" value="TonB_dep_Rec_b-barrel"/>
    <property type="match status" value="1"/>
</dbReference>
<evidence type="ECO:0000256" key="13">
    <source>
        <dbReference type="SAM" id="SignalP"/>
    </source>
</evidence>
<keyword evidence="3 11" id="KW-1134">Transmembrane beta strand</keyword>
<dbReference type="STRING" id="314285.KT71_10552"/>
<gene>
    <name evidence="16" type="ORF">KT71_10552</name>
</gene>
<dbReference type="RefSeq" id="WP_023660140.1">
    <property type="nucleotide sequence ID" value="NZ_CM002299.1"/>
</dbReference>
<keyword evidence="10 11" id="KW-0998">Cell outer membrane</keyword>
<feature type="domain" description="TonB-dependent receptor-like beta-barrel" evidence="14">
    <location>
        <begin position="252"/>
        <end position="683"/>
    </location>
</feature>
<sequence>MKRTTTLLYNKTSGQIARASAAVITTLLLGAGITAQAQTGASGDGVTRTALEEIVVTAELRNTPWLLQPSSSSVVGAEQIKERNAIHLENLLILAPNVNLSGGTSRARFYQIRGVGERSQFVDPLNPSVGLLIDGIDFSGLGSGATLFDIEQVEVLRGPQGTLHGANALAGLINMRSAAPESEFSARLQSTVGDYGRRELGVSVTGPLAGDSLLFRLAAFEHRSDGFIDNSFLNRSDTNDRNEGVYRGRLQWLPSDRQSLDITLSHVDIDNGYDAFSLDNTRTTLSDMPGNDRQQSDALGLHHRWSGDRVLTELMASAAATDTDYSYDEDWSFVGIAPELEYYSSFDRYLRERDSYSVQLRLSSADALSTGAGDLSWTAGLYALNDDESLRREYTYLAEDFRSRFTAETRAAYGQLDLAVTERWTLSGGLRLASRSMSYDDSNAVEADPDNDLWGGKLSLQYERESLGMVYLSLSRGYRAGGVNAGILAFPEDQLQSPDSLRDLQFFDEELLYNLEIGHKGEFFEGRLQSAATLFYMDRRDQQVRGSRVIPREDGSTAFVDFTDNAAAGYNLGLEWELRGAVSNSVELYLNTGLLRARFDEYINADGRDLEDREQAHAPSYQFAAGVLWRPTMHWQADLQWEGRDSFYFSDRHDEKSDAYSLLHLRLAYQRDNWEIALWGRNLLDEDYFIRGFGSFGNDPRKGYVTEAYRQFGDPRQMGLSVELRL</sequence>
<evidence type="ECO:0000256" key="9">
    <source>
        <dbReference type="ARBA" id="ARBA00023136"/>
    </source>
</evidence>
<evidence type="ECO:0000259" key="14">
    <source>
        <dbReference type="Pfam" id="PF00593"/>
    </source>
</evidence>
<keyword evidence="2 11" id="KW-0813">Transport</keyword>
<feature type="domain" description="TonB-dependent receptor plug" evidence="15">
    <location>
        <begin position="69"/>
        <end position="171"/>
    </location>
</feature>
<keyword evidence="7" id="KW-0406">Ion transport</keyword>
<evidence type="ECO:0000256" key="5">
    <source>
        <dbReference type="ARBA" id="ARBA00022692"/>
    </source>
</evidence>
<keyword evidence="5 11" id="KW-0812">Transmembrane</keyword>
<feature type="signal peptide" evidence="13">
    <location>
        <begin position="1"/>
        <end position="37"/>
    </location>
</feature>
<evidence type="ECO:0000256" key="12">
    <source>
        <dbReference type="RuleBase" id="RU003357"/>
    </source>
</evidence>
<reference evidence="16 17" key="1">
    <citation type="journal article" date="2007" name="Proc. Natl. Acad. Sci. U.S.A.">
        <title>Characterization of a marine gammaproteobacterium capable of aerobic anoxygenic photosynthesis.</title>
        <authorList>
            <person name="Fuchs B.M."/>
            <person name="Spring S."/>
            <person name="Teeling H."/>
            <person name="Quast C."/>
            <person name="Wulf J."/>
            <person name="Schattenhofer M."/>
            <person name="Yan S."/>
            <person name="Ferriera S."/>
            <person name="Johnson J."/>
            <person name="Glockner F.O."/>
            <person name="Amann R."/>
        </authorList>
    </citation>
    <scope>NUCLEOTIDE SEQUENCE [LARGE SCALE GENOMIC DNA]</scope>
    <source>
        <strain evidence="16">KT71</strain>
    </source>
</reference>
<dbReference type="HOGENOM" id="CLU_008287_15_2_6"/>
<evidence type="ECO:0000313" key="17">
    <source>
        <dbReference type="Proteomes" id="UP000019205"/>
    </source>
</evidence>
<dbReference type="AlphaFoldDB" id="A4A5J1"/>
<accession>A4A5J1</accession>
<dbReference type="PROSITE" id="PS52016">
    <property type="entry name" value="TONB_DEPENDENT_REC_3"/>
    <property type="match status" value="1"/>
</dbReference>
<evidence type="ECO:0000256" key="2">
    <source>
        <dbReference type="ARBA" id="ARBA00022448"/>
    </source>
</evidence>
<evidence type="ECO:0000256" key="1">
    <source>
        <dbReference type="ARBA" id="ARBA00004571"/>
    </source>
</evidence>
<name>A4A5J1_9GAMM</name>
<dbReference type="PANTHER" id="PTHR32552">
    <property type="entry name" value="FERRICHROME IRON RECEPTOR-RELATED"/>
    <property type="match status" value="1"/>
</dbReference>
<evidence type="ECO:0000256" key="10">
    <source>
        <dbReference type="ARBA" id="ARBA00023237"/>
    </source>
</evidence>
<keyword evidence="16" id="KW-0675">Receptor</keyword>
<evidence type="ECO:0000313" key="16">
    <source>
        <dbReference type="EMBL" id="EAQ99062.2"/>
    </source>
</evidence>
<dbReference type="Gene3D" id="2.40.170.20">
    <property type="entry name" value="TonB-dependent receptor, beta-barrel domain"/>
    <property type="match status" value="1"/>
</dbReference>
<dbReference type="Pfam" id="PF07715">
    <property type="entry name" value="Plug"/>
    <property type="match status" value="1"/>
</dbReference>
<feature type="chain" id="PRO_5002665626" evidence="13">
    <location>
        <begin position="38"/>
        <end position="726"/>
    </location>
</feature>
<dbReference type="Proteomes" id="UP000019205">
    <property type="component" value="Chromosome"/>
</dbReference>
<evidence type="ECO:0000256" key="4">
    <source>
        <dbReference type="ARBA" id="ARBA00022496"/>
    </source>
</evidence>
<keyword evidence="4" id="KW-0410">Iron transport</keyword>
<dbReference type="InterPro" id="IPR036942">
    <property type="entry name" value="Beta-barrel_TonB_sf"/>
</dbReference>
<comment type="subcellular location">
    <subcellularLocation>
        <location evidence="1 11">Cell outer membrane</location>
        <topology evidence="1 11">Multi-pass membrane protein</topology>
    </subcellularLocation>
</comment>
<evidence type="ECO:0000256" key="8">
    <source>
        <dbReference type="ARBA" id="ARBA00023077"/>
    </source>
</evidence>
<dbReference type="InterPro" id="IPR000531">
    <property type="entry name" value="Beta-barrel_TonB"/>
</dbReference>
<evidence type="ECO:0000256" key="3">
    <source>
        <dbReference type="ARBA" id="ARBA00022452"/>
    </source>
</evidence>
<dbReference type="EMBL" id="AAOA02000003">
    <property type="protein sequence ID" value="EAQ99062.2"/>
    <property type="molecule type" value="Genomic_DNA"/>
</dbReference>
<dbReference type="SUPFAM" id="SSF56935">
    <property type="entry name" value="Porins"/>
    <property type="match status" value="1"/>
</dbReference>
<dbReference type="GO" id="GO:0009279">
    <property type="term" value="C:cell outer membrane"/>
    <property type="evidence" value="ECO:0007669"/>
    <property type="project" value="UniProtKB-SubCell"/>
</dbReference>